<proteinExistence type="predicted"/>
<keyword evidence="2" id="KW-0732">Signal</keyword>
<evidence type="ECO:0000256" key="1">
    <source>
        <dbReference type="SAM" id="Phobius"/>
    </source>
</evidence>
<dbReference type="EMBL" id="DS113206">
    <property type="protein sequence ID" value="EAY19602.1"/>
    <property type="molecule type" value="Genomic_DNA"/>
</dbReference>
<dbReference type="AlphaFoldDB" id="A2DJ27"/>
<feature type="signal peptide" evidence="2">
    <location>
        <begin position="1"/>
        <end position="17"/>
    </location>
</feature>
<organism evidence="3 4">
    <name type="scientific">Trichomonas vaginalis (strain ATCC PRA-98 / G3)</name>
    <dbReference type="NCBI Taxonomy" id="412133"/>
    <lineage>
        <taxon>Eukaryota</taxon>
        <taxon>Metamonada</taxon>
        <taxon>Parabasalia</taxon>
        <taxon>Trichomonadida</taxon>
        <taxon>Trichomonadidae</taxon>
        <taxon>Trichomonas</taxon>
    </lineage>
</organism>
<sequence>MLLLFLFALFSFSDSDGKSKLTWPIVGITLGTGFSLLIFAIVFTICCFREKPVDNRVVYIDGPISPIAEKADNN</sequence>
<dbReference type="RefSeq" id="XP_001580588.1">
    <property type="nucleotide sequence ID" value="XM_001580538.1"/>
</dbReference>
<dbReference type="VEuPathDB" id="TrichDB:TVAGG3_0470770"/>
<accession>A2DJ27</accession>
<reference evidence="3" key="1">
    <citation type="submission" date="2006-10" db="EMBL/GenBank/DDBJ databases">
        <authorList>
            <person name="Amadeo P."/>
            <person name="Zhao Q."/>
            <person name="Wortman J."/>
            <person name="Fraser-Liggett C."/>
            <person name="Carlton J."/>
        </authorList>
    </citation>
    <scope>NUCLEOTIDE SEQUENCE</scope>
    <source>
        <strain evidence="3">G3</strain>
    </source>
</reference>
<keyword evidence="4" id="KW-1185">Reference proteome</keyword>
<dbReference type="VEuPathDB" id="TrichDB:TVAG_228650"/>
<reference evidence="3" key="2">
    <citation type="journal article" date="2007" name="Science">
        <title>Draft genome sequence of the sexually transmitted pathogen Trichomonas vaginalis.</title>
        <authorList>
            <person name="Carlton J.M."/>
            <person name="Hirt R.P."/>
            <person name="Silva J.C."/>
            <person name="Delcher A.L."/>
            <person name="Schatz M."/>
            <person name="Zhao Q."/>
            <person name="Wortman J.R."/>
            <person name="Bidwell S.L."/>
            <person name="Alsmark U.C.M."/>
            <person name="Besteiro S."/>
            <person name="Sicheritz-Ponten T."/>
            <person name="Noel C.J."/>
            <person name="Dacks J.B."/>
            <person name="Foster P.G."/>
            <person name="Simillion C."/>
            <person name="Van de Peer Y."/>
            <person name="Miranda-Saavedra D."/>
            <person name="Barton G.J."/>
            <person name="Westrop G.D."/>
            <person name="Mueller S."/>
            <person name="Dessi D."/>
            <person name="Fiori P.L."/>
            <person name="Ren Q."/>
            <person name="Paulsen I."/>
            <person name="Zhang H."/>
            <person name="Bastida-Corcuera F.D."/>
            <person name="Simoes-Barbosa A."/>
            <person name="Brown M.T."/>
            <person name="Hayes R.D."/>
            <person name="Mukherjee M."/>
            <person name="Okumura C.Y."/>
            <person name="Schneider R."/>
            <person name="Smith A.J."/>
            <person name="Vanacova S."/>
            <person name="Villalvazo M."/>
            <person name="Haas B.J."/>
            <person name="Pertea M."/>
            <person name="Feldblyum T.V."/>
            <person name="Utterback T.R."/>
            <person name="Shu C.L."/>
            <person name="Osoegawa K."/>
            <person name="de Jong P.J."/>
            <person name="Hrdy I."/>
            <person name="Horvathova L."/>
            <person name="Zubacova Z."/>
            <person name="Dolezal P."/>
            <person name="Malik S.B."/>
            <person name="Logsdon J.M. Jr."/>
            <person name="Henze K."/>
            <person name="Gupta A."/>
            <person name="Wang C.C."/>
            <person name="Dunne R.L."/>
            <person name="Upcroft J.A."/>
            <person name="Upcroft P."/>
            <person name="White O."/>
            <person name="Salzberg S.L."/>
            <person name="Tang P."/>
            <person name="Chiu C.-H."/>
            <person name="Lee Y.-S."/>
            <person name="Embley T.M."/>
            <person name="Coombs G.H."/>
            <person name="Mottram J.C."/>
            <person name="Tachezy J."/>
            <person name="Fraser-Liggett C.M."/>
            <person name="Johnson P.J."/>
        </authorList>
    </citation>
    <scope>NUCLEOTIDE SEQUENCE [LARGE SCALE GENOMIC DNA]</scope>
    <source>
        <strain evidence="3">G3</strain>
    </source>
</reference>
<dbReference type="InParanoid" id="A2DJ27"/>
<name>A2DJ27_TRIV3</name>
<keyword evidence="1" id="KW-0472">Membrane</keyword>
<evidence type="ECO:0000313" key="3">
    <source>
        <dbReference type="EMBL" id="EAY19602.1"/>
    </source>
</evidence>
<evidence type="ECO:0000256" key="2">
    <source>
        <dbReference type="SAM" id="SignalP"/>
    </source>
</evidence>
<evidence type="ECO:0000313" key="4">
    <source>
        <dbReference type="Proteomes" id="UP000001542"/>
    </source>
</evidence>
<keyword evidence="1" id="KW-0812">Transmembrane</keyword>
<protein>
    <submittedName>
        <fullName evidence="3">Uncharacterized protein</fullName>
    </submittedName>
</protein>
<gene>
    <name evidence="3" type="ORF">TVAG_228650</name>
</gene>
<feature type="chain" id="PRO_5002643142" evidence="2">
    <location>
        <begin position="18"/>
        <end position="74"/>
    </location>
</feature>
<keyword evidence="1" id="KW-1133">Transmembrane helix</keyword>
<dbReference type="Proteomes" id="UP000001542">
    <property type="component" value="Unassembled WGS sequence"/>
</dbReference>
<feature type="transmembrane region" description="Helical" evidence="1">
    <location>
        <begin position="25"/>
        <end position="48"/>
    </location>
</feature>
<dbReference type="KEGG" id="tva:5465130"/>